<reference evidence="1" key="1">
    <citation type="submission" date="2023-06" db="EMBL/GenBank/DDBJ databases">
        <title>Uncultivated large filamentous bacteria from sulfidic sediments reveal new species and different genomic features in energy metabolism and defense.</title>
        <authorList>
            <person name="Fonseca A."/>
        </authorList>
    </citation>
    <scope>NUCLEOTIDE SEQUENCE</scope>
    <source>
        <strain evidence="1">HSG4</strain>
    </source>
</reference>
<dbReference type="Proteomes" id="UP001171945">
    <property type="component" value="Unassembled WGS sequence"/>
</dbReference>
<name>A0ABT7VQR9_9GAMM</name>
<comment type="caution">
    <text evidence="1">The sequence shown here is derived from an EMBL/GenBank/DDBJ whole genome shotgun (WGS) entry which is preliminary data.</text>
</comment>
<dbReference type="EMBL" id="JAUCGM010000036">
    <property type="protein sequence ID" value="MDM8562011.1"/>
    <property type="molecule type" value="Genomic_DNA"/>
</dbReference>
<protein>
    <recommendedName>
        <fullName evidence="3">DUF3307 domain-containing protein</fullName>
    </recommendedName>
</protein>
<evidence type="ECO:0008006" key="3">
    <source>
        <dbReference type="Google" id="ProtNLM"/>
    </source>
</evidence>
<organism evidence="1 2">
    <name type="scientific">Candidatus Marithioploca araucensis</name>
    <dbReference type="NCBI Taxonomy" id="70273"/>
    <lineage>
        <taxon>Bacteria</taxon>
        <taxon>Pseudomonadati</taxon>
        <taxon>Pseudomonadota</taxon>
        <taxon>Gammaproteobacteria</taxon>
        <taxon>Thiotrichales</taxon>
        <taxon>Thiotrichaceae</taxon>
        <taxon>Candidatus Marithioploca</taxon>
    </lineage>
</organism>
<evidence type="ECO:0000313" key="2">
    <source>
        <dbReference type="Proteomes" id="UP001171945"/>
    </source>
</evidence>
<keyword evidence="2" id="KW-1185">Reference proteome</keyword>
<evidence type="ECO:0000313" key="1">
    <source>
        <dbReference type="EMBL" id="MDM8562011.1"/>
    </source>
</evidence>
<sequence>MIHHLAFISHLVWDFIKSSFLKSWILHLTVLLWQQNEFHTNKGKILSAGAVGIALLSSIYPILH</sequence>
<accession>A0ABT7VQR9</accession>
<feature type="non-terminal residue" evidence="1">
    <location>
        <position position="64"/>
    </location>
</feature>
<proteinExistence type="predicted"/>
<gene>
    <name evidence="1" type="ORF">QUF54_01505</name>
</gene>